<accession>A0ABW9MXP8</accession>
<dbReference type="RefSeq" id="WP_410033243.1">
    <property type="nucleotide sequence ID" value="NZ_JBGMEH010000008.1"/>
</dbReference>
<feature type="signal peptide" evidence="2">
    <location>
        <begin position="1"/>
        <end position="18"/>
    </location>
</feature>
<evidence type="ECO:0000313" key="4">
    <source>
        <dbReference type="Proteomes" id="UP001638015"/>
    </source>
</evidence>
<evidence type="ECO:0000256" key="1">
    <source>
        <dbReference type="SAM" id="MobiDB-lite"/>
    </source>
</evidence>
<feature type="chain" id="PRO_5046206491" description="Lipoprotein" evidence="2">
    <location>
        <begin position="19"/>
        <end position="69"/>
    </location>
</feature>
<feature type="compositionally biased region" description="Acidic residues" evidence="1">
    <location>
        <begin position="55"/>
        <end position="69"/>
    </location>
</feature>
<dbReference type="PROSITE" id="PS51257">
    <property type="entry name" value="PROKAR_LIPOPROTEIN"/>
    <property type="match status" value="1"/>
</dbReference>
<feature type="region of interest" description="Disordered" evidence="1">
    <location>
        <begin position="50"/>
        <end position="69"/>
    </location>
</feature>
<name>A0ABW9MXP8_9FIRM</name>
<protein>
    <recommendedName>
        <fullName evidence="5">Lipoprotein</fullName>
    </recommendedName>
</protein>
<dbReference type="EMBL" id="JBGMEH010000008">
    <property type="protein sequence ID" value="MFO3716608.1"/>
    <property type="molecule type" value="Genomic_DNA"/>
</dbReference>
<organism evidence="3 4">
    <name type="scientific">Anaerococcus cruorum</name>
    <dbReference type="NCBI Taxonomy" id="3115617"/>
    <lineage>
        <taxon>Bacteria</taxon>
        <taxon>Bacillati</taxon>
        <taxon>Bacillota</taxon>
        <taxon>Tissierellia</taxon>
        <taxon>Tissierellales</taxon>
        <taxon>Peptoniphilaceae</taxon>
        <taxon>Anaerococcus</taxon>
    </lineage>
</organism>
<evidence type="ECO:0008006" key="5">
    <source>
        <dbReference type="Google" id="ProtNLM"/>
    </source>
</evidence>
<evidence type="ECO:0000256" key="2">
    <source>
        <dbReference type="SAM" id="SignalP"/>
    </source>
</evidence>
<sequence>MKKLLLIALMGLSLSSCMMFPDKYSDQEIIYGDSLAETREIPKYKRINSSFTYNPEDDEEECEECQTLR</sequence>
<proteinExistence type="predicted"/>
<evidence type="ECO:0000313" key="3">
    <source>
        <dbReference type="EMBL" id="MFO3716608.1"/>
    </source>
</evidence>
<keyword evidence="4" id="KW-1185">Reference proteome</keyword>
<comment type="caution">
    <text evidence="3">The sequence shown here is derived from an EMBL/GenBank/DDBJ whole genome shotgun (WGS) entry which is preliminary data.</text>
</comment>
<dbReference type="Proteomes" id="UP001638015">
    <property type="component" value="Unassembled WGS sequence"/>
</dbReference>
<gene>
    <name evidence="3" type="ORF">ACCQ40_07540</name>
</gene>
<reference evidence="3 4" key="1">
    <citation type="journal article" date="2025" name="Anaerobe">
        <title>Description of Anaerococcus kampingiae sp. nov., Anaerococcus groningensis sp. nov., Anaerococcus martiniensis sp. nov., and Anaerococcus cruorum sp. nov., isolated from human clinical specimens.</title>
        <authorList>
            <person name="Boiten K.E."/>
            <person name="Meijer J."/>
            <person name="van Wezel E.M."/>
            <person name="Veloo A.C.M."/>
        </authorList>
    </citation>
    <scope>NUCLEOTIDE SEQUENCE [LARGE SCALE GENOMIC DNA]</scope>
    <source>
        <strain evidence="3 4">ENR1039</strain>
    </source>
</reference>
<keyword evidence="2" id="KW-0732">Signal</keyword>